<feature type="compositionally biased region" description="Low complexity" evidence="1">
    <location>
        <begin position="61"/>
        <end position="75"/>
    </location>
</feature>
<feature type="region of interest" description="Disordered" evidence="1">
    <location>
        <begin position="119"/>
        <end position="151"/>
    </location>
</feature>
<evidence type="ECO:0000313" key="2">
    <source>
        <dbReference type="EMBL" id="SPO28274.1"/>
    </source>
</evidence>
<feature type="compositionally biased region" description="Low complexity" evidence="1">
    <location>
        <begin position="469"/>
        <end position="478"/>
    </location>
</feature>
<name>A0A5C3EC78_9BASI</name>
<feature type="region of interest" description="Disordered" evidence="1">
    <location>
        <begin position="671"/>
        <end position="740"/>
    </location>
</feature>
<feature type="compositionally biased region" description="Polar residues" evidence="1">
    <location>
        <begin position="128"/>
        <end position="151"/>
    </location>
</feature>
<gene>
    <name evidence="2" type="ORF">UTRI_04671</name>
</gene>
<feature type="region of interest" description="Disordered" evidence="1">
    <location>
        <begin position="355"/>
        <end position="501"/>
    </location>
</feature>
<sequence length="740" mass="78982">MPDNITCVRCKGCFPPSHFAGARKRIVKHCAGCRGISLPGLDKSVTPSVLTPISSLAQRCSRSPCSSARSSRPRYNSPPPRPATDEAALEGRILSRLETHLDKRFDQLLARLGPAAPHQPNLLPFASPSGTTALPPTAPNNHGAPSNTVGESSLLSSSRCFPWVPLSVVELVAQDKLPAEQLVKLCNPESRVTHDPPQASSLIFEGGQLTLAEDSASQRTSSFIKAIPNLAALAHVWLVYTGIRVRSAQSSALHEALLSHLLNIIEFDSLFTWRAVVDYHLLVCRVRFGTGIVHEWSLTDQQIHSTVALLVAPTILPLPKPTPAVAAPTKVPMNLANGPTLASSALAEHDLTPASTATGHTQWSTAPTSRAPRPSPPSTSRRAYNLVSLPSHPGDMPFIGGMPSLRSPPPPSARHRSQPPLSASPQVPPILQASMPQNAQSLPLSSMPSRFPQPPIAPSRPTPPHGVQSAPLSSASRFAPPPSASLQVGPPPRAQPAPLSSATCPNLDSLAPAGIVDMTPAHALTLLASLLKGPPPPPQPNTWCERSIFDTANVPAMIGTLNLRYWSHFLDQYPDQAFAAQLRRALQHGVKLGYSGPLCNTPQLEVNNLPMDDANIDHLRRKIETGVLKGRLQPVDNPVDVKLVCSPVGSGTSGGWRSTAAAVRRNGAQAQKYSAGRWSSLDDFPEGNRQVASTRQPSRAERKKAPSGTNRRGVANGVQRRDGQGLVAIRDGEQDAWGEI</sequence>
<feature type="region of interest" description="Disordered" evidence="1">
    <location>
        <begin position="61"/>
        <end position="86"/>
    </location>
</feature>
<feature type="compositionally biased region" description="Polar residues" evidence="1">
    <location>
        <begin position="434"/>
        <end position="448"/>
    </location>
</feature>
<dbReference type="EMBL" id="OOIN01000022">
    <property type="protein sequence ID" value="SPO28274.1"/>
    <property type="molecule type" value="Genomic_DNA"/>
</dbReference>
<accession>A0A5C3EC78</accession>
<feature type="compositionally biased region" description="Low complexity" evidence="1">
    <location>
        <begin position="364"/>
        <end position="383"/>
    </location>
</feature>
<keyword evidence="3" id="KW-1185">Reference proteome</keyword>
<feature type="compositionally biased region" description="Pro residues" evidence="1">
    <location>
        <begin position="479"/>
        <end position="495"/>
    </location>
</feature>
<organism evidence="2 3">
    <name type="scientific">Ustilago trichophora</name>
    <dbReference type="NCBI Taxonomy" id="86804"/>
    <lineage>
        <taxon>Eukaryota</taxon>
        <taxon>Fungi</taxon>
        <taxon>Dikarya</taxon>
        <taxon>Basidiomycota</taxon>
        <taxon>Ustilaginomycotina</taxon>
        <taxon>Ustilaginomycetes</taxon>
        <taxon>Ustilaginales</taxon>
        <taxon>Ustilaginaceae</taxon>
        <taxon>Ustilago</taxon>
    </lineage>
</organism>
<proteinExistence type="predicted"/>
<dbReference type="Proteomes" id="UP000324022">
    <property type="component" value="Unassembled WGS sequence"/>
</dbReference>
<evidence type="ECO:0000313" key="3">
    <source>
        <dbReference type="Proteomes" id="UP000324022"/>
    </source>
</evidence>
<protein>
    <submittedName>
        <fullName evidence="2">Uncharacterized protein</fullName>
    </submittedName>
</protein>
<feature type="compositionally biased region" description="Pro residues" evidence="1">
    <location>
        <begin position="451"/>
        <end position="464"/>
    </location>
</feature>
<dbReference type="AlphaFoldDB" id="A0A5C3EC78"/>
<evidence type="ECO:0000256" key="1">
    <source>
        <dbReference type="SAM" id="MobiDB-lite"/>
    </source>
</evidence>
<reference evidence="2 3" key="1">
    <citation type="submission" date="2018-03" db="EMBL/GenBank/DDBJ databases">
        <authorList>
            <person name="Guldener U."/>
        </authorList>
    </citation>
    <scope>NUCLEOTIDE SEQUENCE [LARGE SCALE GENOMIC DNA]</scope>
    <source>
        <strain evidence="2 3">NBRC100155</strain>
    </source>
</reference>